<feature type="compositionally biased region" description="Low complexity" evidence="1">
    <location>
        <begin position="312"/>
        <end position="324"/>
    </location>
</feature>
<name>A0A267ENP4_9PLAT</name>
<feature type="compositionally biased region" description="Low complexity" evidence="1">
    <location>
        <begin position="261"/>
        <end position="271"/>
    </location>
</feature>
<dbReference type="Proteomes" id="UP000215902">
    <property type="component" value="Unassembled WGS sequence"/>
</dbReference>
<keyword evidence="3" id="KW-1185">Reference proteome</keyword>
<feature type="region of interest" description="Disordered" evidence="1">
    <location>
        <begin position="84"/>
        <end position="170"/>
    </location>
</feature>
<dbReference type="AlphaFoldDB" id="A0A267ENP4"/>
<feature type="compositionally biased region" description="Low complexity" evidence="1">
    <location>
        <begin position="380"/>
        <end position="392"/>
    </location>
</feature>
<evidence type="ECO:0000313" key="2">
    <source>
        <dbReference type="EMBL" id="PAA62604.1"/>
    </source>
</evidence>
<sequence length="473" mass="53342">MRQLIGCIVKPSKTRGCRRFLLPCCIDSATSDGMLHITTARAGGDGLGLRRDNQEAAAAVAAAESHADTCDSCTDDRLFMSDSEEFEQRDAADKRESHSYRRWRHRWRRQRRRQQREEEKRPSCSRNRASSRHSDSSSARLREKKAEKHVKPSMTSQPPQNQHQAAAATAAAEARLTGDLTHLLTLLISELQTLKSRQTAAENQAGSAVARILEIETRLASAESAISRFSYEYQSRQQQRHYQNLQQQNILQRQQQIQLHQQQQQQMQPKQQRQEKNMQQKRQHQVIATSRVPMQPTSSVLTKDHVATVTGQQQQQQQQQQKQQCRPLSEISSAPTADARPSAPSVPAVAAPSTALFAAVSAAGHTSTRRATITNVESLQKQQQTKKQQQQQQDHHQPKNNSNRLDNAVAEAFEQRRAKLKSSPTGGIFTELNGAAGEQQCRVKLPVWTCNSRCCRRHRDVGDSPRTRSSAYE</sequence>
<comment type="caution">
    <text evidence="2">The sequence shown here is derived from an EMBL/GenBank/DDBJ whole genome shotgun (WGS) entry which is preliminary data.</text>
</comment>
<dbReference type="EMBL" id="NIVC01001916">
    <property type="protein sequence ID" value="PAA62604.1"/>
    <property type="molecule type" value="Genomic_DNA"/>
</dbReference>
<proteinExistence type="predicted"/>
<accession>A0A267ENP4</accession>
<feature type="compositionally biased region" description="Basic and acidic residues" evidence="1">
    <location>
        <begin position="86"/>
        <end position="99"/>
    </location>
</feature>
<feature type="compositionally biased region" description="Basic residues" evidence="1">
    <location>
        <begin position="100"/>
        <end position="114"/>
    </location>
</feature>
<protein>
    <submittedName>
        <fullName evidence="2">Uncharacterized protein</fullName>
    </submittedName>
</protein>
<evidence type="ECO:0000256" key="1">
    <source>
        <dbReference type="SAM" id="MobiDB-lite"/>
    </source>
</evidence>
<gene>
    <name evidence="2" type="ORF">BOX15_Mlig032214g1</name>
</gene>
<feature type="compositionally biased region" description="Basic and acidic residues" evidence="1">
    <location>
        <begin position="132"/>
        <end position="150"/>
    </location>
</feature>
<feature type="compositionally biased region" description="Polar residues" evidence="1">
    <location>
        <begin position="153"/>
        <end position="164"/>
    </location>
</feature>
<feature type="region of interest" description="Disordered" evidence="1">
    <location>
        <begin position="261"/>
        <end position="347"/>
    </location>
</feature>
<evidence type="ECO:0000313" key="3">
    <source>
        <dbReference type="Proteomes" id="UP000215902"/>
    </source>
</evidence>
<feature type="region of interest" description="Disordered" evidence="1">
    <location>
        <begin position="377"/>
        <end position="405"/>
    </location>
</feature>
<organism evidence="2 3">
    <name type="scientific">Macrostomum lignano</name>
    <dbReference type="NCBI Taxonomy" id="282301"/>
    <lineage>
        <taxon>Eukaryota</taxon>
        <taxon>Metazoa</taxon>
        <taxon>Spiralia</taxon>
        <taxon>Lophotrochozoa</taxon>
        <taxon>Platyhelminthes</taxon>
        <taxon>Rhabditophora</taxon>
        <taxon>Macrostomorpha</taxon>
        <taxon>Macrostomida</taxon>
        <taxon>Macrostomidae</taxon>
        <taxon>Macrostomum</taxon>
    </lineage>
</organism>
<reference evidence="2 3" key="1">
    <citation type="submission" date="2017-06" db="EMBL/GenBank/DDBJ databases">
        <title>A platform for efficient transgenesis in Macrostomum lignano, a flatworm model organism for stem cell research.</title>
        <authorList>
            <person name="Berezikov E."/>
        </authorList>
    </citation>
    <scope>NUCLEOTIDE SEQUENCE [LARGE SCALE GENOMIC DNA]</scope>
    <source>
        <strain evidence="2">DV1</strain>
        <tissue evidence="2">Whole organism</tissue>
    </source>
</reference>